<feature type="domain" description="ABC transmembrane type-1" evidence="8">
    <location>
        <begin position="77"/>
        <end position="271"/>
    </location>
</feature>
<dbReference type="SUPFAM" id="SSF161098">
    <property type="entry name" value="MetI-like"/>
    <property type="match status" value="1"/>
</dbReference>
<dbReference type="AlphaFoldDB" id="A0A6B8REY5"/>
<keyword evidence="6 7" id="KW-0472">Membrane</keyword>
<feature type="transmembrane region" description="Helical" evidence="7">
    <location>
        <begin position="21"/>
        <end position="41"/>
    </location>
</feature>
<keyword evidence="5 7" id="KW-1133">Transmembrane helix</keyword>
<comment type="similarity">
    <text evidence="7">Belongs to the binding-protein-dependent transport system permease family.</text>
</comment>
<evidence type="ECO:0000313" key="10">
    <source>
        <dbReference type="Proteomes" id="UP000426246"/>
    </source>
</evidence>
<keyword evidence="2 7" id="KW-0813">Transport</keyword>
<dbReference type="EMBL" id="CP034235">
    <property type="protein sequence ID" value="QGQ94284.1"/>
    <property type="molecule type" value="Genomic_DNA"/>
</dbReference>
<dbReference type="CDD" id="cd06261">
    <property type="entry name" value="TM_PBP2"/>
    <property type="match status" value="1"/>
</dbReference>
<feature type="transmembrane region" description="Helical" evidence="7">
    <location>
        <begin position="81"/>
        <end position="102"/>
    </location>
</feature>
<organism evidence="9 10">
    <name type="scientific">Paenibacillus psychroresistens</name>
    <dbReference type="NCBI Taxonomy" id="1778678"/>
    <lineage>
        <taxon>Bacteria</taxon>
        <taxon>Bacillati</taxon>
        <taxon>Bacillota</taxon>
        <taxon>Bacilli</taxon>
        <taxon>Bacillales</taxon>
        <taxon>Paenibacillaceae</taxon>
        <taxon>Paenibacillus</taxon>
    </lineage>
</organism>
<feature type="transmembrane region" description="Helical" evidence="7">
    <location>
        <begin position="114"/>
        <end position="134"/>
    </location>
</feature>
<feature type="transmembrane region" description="Helical" evidence="7">
    <location>
        <begin position="140"/>
        <end position="159"/>
    </location>
</feature>
<dbReference type="PANTHER" id="PTHR43744">
    <property type="entry name" value="ABC TRANSPORTER PERMEASE PROTEIN MG189-RELATED-RELATED"/>
    <property type="match status" value="1"/>
</dbReference>
<proteinExistence type="inferred from homology"/>
<keyword evidence="3" id="KW-1003">Cell membrane</keyword>
<feature type="transmembrane region" description="Helical" evidence="7">
    <location>
        <begin position="263"/>
        <end position="282"/>
    </location>
</feature>
<evidence type="ECO:0000256" key="2">
    <source>
        <dbReference type="ARBA" id="ARBA00022448"/>
    </source>
</evidence>
<dbReference type="GO" id="GO:0005886">
    <property type="term" value="C:plasma membrane"/>
    <property type="evidence" value="ECO:0007669"/>
    <property type="project" value="UniProtKB-SubCell"/>
</dbReference>
<protein>
    <submittedName>
        <fullName evidence="9">Carbohydrate ABC transporter permease</fullName>
    </submittedName>
</protein>
<reference evidence="10" key="1">
    <citation type="submission" date="2018-11" db="EMBL/GenBank/DDBJ databases">
        <title>Complete genome sequence of Paenibacillus sp. ML311-T8.</title>
        <authorList>
            <person name="Nam Y.-D."/>
            <person name="Kang J."/>
            <person name="Chung W.-H."/>
            <person name="Park Y.S."/>
        </authorList>
    </citation>
    <scope>NUCLEOTIDE SEQUENCE [LARGE SCALE GENOMIC DNA]</scope>
    <source>
        <strain evidence="10">ML311-T8</strain>
    </source>
</reference>
<name>A0A6B8REY5_9BACL</name>
<dbReference type="PROSITE" id="PS50928">
    <property type="entry name" value="ABC_TM1"/>
    <property type="match status" value="1"/>
</dbReference>
<accession>A0A6B8REY5</accession>
<dbReference type="RefSeq" id="WP_155699285.1">
    <property type="nucleotide sequence ID" value="NZ_CP034235.1"/>
</dbReference>
<dbReference type="InterPro" id="IPR035906">
    <property type="entry name" value="MetI-like_sf"/>
</dbReference>
<gene>
    <name evidence="9" type="ORF">EHS13_04870</name>
</gene>
<dbReference type="KEGG" id="ppsc:EHS13_04870"/>
<evidence type="ECO:0000313" key="9">
    <source>
        <dbReference type="EMBL" id="QGQ94284.1"/>
    </source>
</evidence>
<keyword evidence="4 7" id="KW-0812">Transmembrane</keyword>
<dbReference type="PANTHER" id="PTHR43744:SF9">
    <property type="entry name" value="POLYGALACTURONAN_RHAMNOGALACTURONAN TRANSPORT SYSTEM PERMEASE PROTEIN YTCP"/>
    <property type="match status" value="1"/>
</dbReference>
<evidence type="ECO:0000256" key="4">
    <source>
        <dbReference type="ARBA" id="ARBA00022692"/>
    </source>
</evidence>
<dbReference type="GO" id="GO:0055085">
    <property type="term" value="P:transmembrane transport"/>
    <property type="evidence" value="ECO:0007669"/>
    <property type="project" value="InterPro"/>
</dbReference>
<evidence type="ECO:0000256" key="1">
    <source>
        <dbReference type="ARBA" id="ARBA00004651"/>
    </source>
</evidence>
<evidence type="ECO:0000256" key="3">
    <source>
        <dbReference type="ARBA" id="ARBA00022475"/>
    </source>
</evidence>
<dbReference type="InterPro" id="IPR000515">
    <property type="entry name" value="MetI-like"/>
</dbReference>
<dbReference type="Proteomes" id="UP000426246">
    <property type="component" value="Chromosome"/>
</dbReference>
<evidence type="ECO:0000256" key="6">
    <source>
        <dbReference type="ARBA" id="ARBA00023136"/>
    </source>
</evidence>
<dbReference type="OrthoDB" id="9810086at2"/>
<keyword evidence="10" id="KW-1185">Reference proteome</keyword>
<evidence type="ECO:0000256" key="5">
    <source>
        <dbReference type="ARBA" id="ARBA00022989"/>
    </source>
</evidence>
<evidence type="ECO:0000259" key="8">
    <source>
        <dbReference type="PROSITE" id="PS50928"/>
    </source>
</evidence>
<sequence>MQTRTFKLDSDKLFDIINIGLLIVITLIFLYPLLFVVSASISDPLKVTNGEVWLWPKGFSLEAYKTVFANKDILIGYKNTIIYTVVGTAVNLCMTIAAAYPLSRKDFYGRTPLTILFTFTMFFSGGLIPTYIVIGKLGLLNHFWVMILPNAVSMFNVYLMRTYFQSSIPEELHEAATIDGARKLTTLFRIVLPLSAPIIAVMILFYAVEYWNSYFNALIYLSDRAKFTLQLFLREILVQNQTASMIQPGQNFALKQALLAQSIKYALIIIANLPVLMLYPFAQRYFVQGVMIGAIKG</sequence>
<evidence type="ECO:0000256" key="7">
    <source>
        <dbReference type="RuleBase" id="RU363032"/>
    </source>
</evidence>
<dbReference type="Gene3D" id="1.10.3720.10">
    <property type="entry name" value="MetI-like"/>
    <property type="match status" value="1"/>
</dbReference>
<dbReference type="Pfam" id="PF00528">
    <property type="entry name" value="BPD_transp_1"/>
    <property type="match status" value="1"/>
</dbReference>
<comment type="subcellular location">
    <subcellularLocation>
        <location evidence="1 7">Cell membrane</location>
        <topology evidence="1 7">Multi-pass membrane protein</topology>
    </subcellularLocation>
</comment>
<feature type="transmembrane region" description="Helical" evidence="7">
    <location>
        <begin position="187"/>
        <end position="208"/>
    </location>
</feature>